<evidence type="ECO:0000313" key="5">
    <source>
        <dbReference type="Proteomes" id="UP000316621"/>
    </source>
</evidence>
<reference evidence="4 5" key="1">
    <citation type="journal article" date="2018" name="Science">
        <title>The opium poppy genome and morphinan production.</title>
        <authorList>
            <person name="Guo L."/>
            <person name="Winzer T."/>
            <person name="Yang X."/>
            <person name="Li Y."/>
            <person name="Ning Z."/>
            <person name="He Z."/>
            <person name="Teodor R."/>
            <person name="Lu Y."/>
            <person name="Bowser T.A."/>
            <person name="Graham I.A."/>
            <person name="Ye K."/>
        </authorList>
    </citation>
    <scope>NUCLEOTIDE SEQUENCE [LARGE SCALE GENOMIC DNA]</scope>
    <source>
        <strain evidence="5">cv. HN1</strain>
        <tissue evidence="4">Leaves</tissue>
    </source>
</reference>
<dbReference type="Gene3D" id="4.10.60.10">
    <property type="entry name" value="Zinc finger, CCHC-type"/>
    <property type="match status" value="1"/>
</dbReference>
<dbReference type="Proteomes" id="UP000316621">
    <property type="component" value="Chromosome 1"/>
</dbReference>
<feature type="compositionally biased region" description="Basic residues" evidence="2">
    <location>
        <begin position="234"/>
        <end position="249"/>
    </location>
</feature>
<keyword evidence="5" id="KW-1185">Reference proteome</keyword>
<feature type="domain" description="CCHC-type" evidence="3">
    <location>
        <begin position="265"/>
        <end position="279"/>
    </location>
</feature>
<keyword evidence="1" id="KW-0479">Metal-binding</keyword>
<organism evidence="4 5">
    <name type="scientific">Papaver somniferum</name>
    <name type="common">Opium poppy</name>
    <dbReference type="NCBI Taxonomy" id="3469"/>
    <lineage>
        <taxon>Eukaryota</taxon>
        <taxon>Viridiplantae</taxon>
        <taxon>Streptophyta</taxon>
        <taxon>Embryophyta</taxon>
        <taxon>Tracheophyta</taxon>
        <taxon>Spermatophyta</taxon>
        <taxon>Magnoliopsida</taxon>
        <taxon>Ranunculales</taxon>
        <taxon>Papaveraceae</taxon>
        <taxon>Papaveroideae</taxon>
        <taxon>Papaver</taxon>
    </lineage>
</organism>
<dbReference type="GO" id="GO:0008270">
    <property type="term" value="F:zinc ion binding"/>
    <property type="evidence" value="ECO:0007669"/>
    <property type="project" value="UniProtKB-KW"/>
</dbReference>
<keyword evidence="1" id="KW-0862">Zinc</keyword>
<dbReference type="EMBL" id="CM010715">
    <property type="protein sequence ID" value="RZC48206.1"/>
    <property type="molecule type" value="Genomic_DNA"/>
</dbReference>
<evidence type="ECO:0000313" key="4">
    <source>
        <dbReference type="EMBL" id="RZC48206.1"/>
    </source>
</evidence>
<name>A0A4Y7IJE0_PAPSO</name>
<feature type="region of interest" description="Disordered" evidence="2">
    <location>
        <begin position="227"/>
        <end position="305"/>
    </location>
</feature>
<dbReference type="InterPro" id="IPR036875">
    <property type="entry name" value="Znf_CCHC_sf"/>
</dbReference>
<feature type="compositionally biased region" description="Basic and acidic residues" evidence="2">
    <location>
        <begin position="250"/>
        <end position="280"/>
    </location>
</feature>
<evidence type="ECO:0000259" key="3">
    <source>
        <dbReference type="PROSITE" id="PS50158"/>
    </source>
</evidence>
<proteinExistence type="predicted"/>
<evidence type="ECO:0000256" key="1">
    <source>
        <dbReference type="PROSITE-ProRule" id="PRU00047"/>
    </source>
</evidence>
<dbReference type="GO" id="GO:0003676">
    <property type="term" value="F:nucleic acid binding"/>
    <property type="evidence" value="ECO:0007669"/>
    <property type="project" value="InterPro"/>
</dbReference>
<accession>A0A4Y7IJE0</accession>
<protein>
    <recommendedName>
        <fullName evidence="3">CCHC-type domain-containing protein</fullName>
    </recommendedName>
</protein>
<feature type="compositionally biased region" description="Low complexity" evidence="2">
    <location>
        <begin position="284"/>
        <end position="296"/>
    </location>
</feature>
<dbReference type="SMART" id="SM00343">
    <property type="entry name" value="ZnF_C2HC"/>
    <property type="match status" value="1"/>
</dbReference>
<dbReference type="PROSITE" id="PS50158">
    <property type="entry name" value="ZF_CCHC"/>
    <property type="match status" value="1"/>
</dbReference>
<gene>
    <name evidence="4" type="ORF">C5167_041170</name>
</gene>
<dbReference type="InterPro" id="IPR005162">
    <property type="entry name" value="Retrotrans_gag_dom"/>
</dbReference>
<dbReference type="SUPFAM" id="SSF57756">
    <property type="entry name" value="Retrovirus zinc finger-like domains"/>
    <property type="match status" value="1"/>
</dbReference>
<evidence type="ECO:0000256" key="2">
    <source>
        <dbReference type="SAM" id="MobiDB-lite"/>
    </source>
</evidence>
<dbReference type="Pfam" id="PF03732">
    <property type="entry name" value="Retrotrans_gag"/>
    <property type="match status" value="1"/>
</dbReference>
<dbReference type="OMA" id="ANQWIEN"/>
<sequence length="305" mass="35582">MEKIARSTPTKKIKVLNKRTKTMQQDMAELAGSVKTIAKAIEKPNKSSHEVDVRRFNKSLGNDFIFHGTEEPTDAEKWLLGIKKELKVMLVSEEDKVRFVTYMFYGDADFWWSSTERMENVSRMSWERFEELFLEKYFPPTAQAAKCMEFALLEQGDMSVTQLDKKFAELERHGQHLVPTQELRARKLECALKGPIRDRVVSHNHNTYAAVLKSALAVEASWAKTLKERESREKKKKVKQNPQARHKRPRTESPVKKEKKSGTECYNCREEGHYARDCPHPQRQRPQNTNQPRNQNVEFESGLRQ</sequence>
<dbReference type="AlphaFoldDB" id="A0A4Y7IJE0"/>
<dbReference type="Gramene" id="RZC48206">
    <property type="protein sequence ID" value="RZC48206"/>
    <property type="gene ID" value="C5167_041170"/>
</dbReference>
<dbReference type="PANTHER" id="PTHR34482">
    <property type="entry name" value="DNA DAMAGE-INDUCIBLE PROTEIN 1-LIKE"/>
    <property type="match status" value="1"/>
</dbReference>
<dbReference type="InterPro" id="IPR001878">
    <property type="entry name" value="Znf_CCHC"/>
</dbReference>
<keyword evidence="1" id="KW-0863">Zinc-finger</keyword>
<dbReference type="Pfam" id="PF00098">
    <property type="entry name" value="zf-CCHC"/>
    <property type="match status" value="1"/>
</dbReference>